<dbReference type="PANTHER" id="PTHR31503:SF20">
    <property type="entry name" value="CA(2+)_H(+) EXCHANGER, PUTATIVE (EUROFUNG)-RELATED"/>
    <property type="match status" value="1"/>
</dbReference>
<dbReference type="GO" id="GO:0015369">
    <property type="term" value="F:calcium:proton antiporter activity"/>
    <property type="evidence" value="ECO:0007669"/>
    <property type="project" value="TreeGrafter"/>
</dbReference>
<dbReference type="PANTHER" id="PTHR31503">
    <property type="entry name" value="VACUOLAR CALCIUM ION TRANSPORTER"/>
    <property type="match status" value="1"/>
</dbReference>
<name>A0A9Q5I4F0_SANBA</name>
<evidence type="ECO:0000256" key="4">
    <source>
        <dbReference type="ARBA" id="ARBA00022989"/>
    </source>
</evidence>
<feature type="transmembrane region" description="Helical" evidence="7">
    <location>
        <begin position="226"/>
        <end position="248"/>
    </location>
</feature>
<keyword evidence="4 7" id="KW-1133">Transmembrane helix</keyword>
<dbReference type="Pfam" id="PF01699">
    <property type="entry name" value="Na_Ca_ex"/>
    <property type="match status" value="2"/>
</dbReference>
<evidence type="ECO:0000256" key="7">
    <source>
        <dbReference type="SAM" id="Phobius"/>
    </source>
</evidence>
<evidence type="ECO:0000256" key="1">
    <source>
        <dbReference type="ARBA" id="ARBA00004127"/>
    </source>
</evidence>
<evidence type="ECO:0000256" key="5">
    <source>
        <dbReference type="ARBA" id="ARBA00023065"/>
    </source>
</evidence>
<dbReference type="GO" id="GO:0012505">
    <property type="term" value="C:endomembrane system"/>
    <property type="evidence" value="ECO:0007669"/>
    <property type="project" value="UniProtKB-SubCell"/>
</dbReference>
<feature type="transmembrane region" description="Helical" evidence="7">
    <location>
        <begin position="472"/>
        <end position="493"/>
    </location>
</feature>
<organism evidence="9 10">
    <name type="scientific">Sanghuangporus baumii</name>
    <name type="common">Phellinus baumii</name>
    <dbReference type="NCBI Taxonomy" id="108892"/>
    <lineage>
        <taxon>Eukaryota</taxon>
        <taxon>Fungi</taxon>
        <taxon>Dikarya</taxon>
        <taxon>Basidiomycota</taxon>
        <taxon>Agaricomycotina</taxon>
        <taxon>Agaricomycetes</taxon>
        <taxon>Hymenochaetales</taxon>
        <taxon>Hymenochaetaceae</taxon>
        <taxon>Sanghuangporus</taxon>
    </lineage>
</organism>
<sequence length="570" mass="63521">MASSSRQPAALGSIRFDSNDHHYGLEQQMSQSTVVEPARVLTHDGSAHSREQSVQIEMKPLNGEGTLHAPPPHGADLHRRISTRVEDGLHDFVHRVEHGLYMDEFGQNRRRTMWDRFRGKGRRKITWVESAKNTVKCSILNVFLLFIPFAWAAHFTKDDNEWHSSNLIFILSFLSIIPLEKLFDFGGEQMALYTGKDLGDLIIVTLNNAVEATLAIILLLKCELRILQATIVGVVLLHLLLVPGTGFLTGGARIYEQSLHPHYTQLNHTLLAIGVLSLLVPAAFFAALDNGTTAESTLTDTASVNNFLKMSHGLAVILLTVYVASRVFLHNPPGEGNAFRPPAGAPKEVHNEEHHLEQKEPEVNSWFCAIFLIATIAVMAVTAEMLVESIEHVREDGNIGEEWFGLILLPIVSFSADGVVAILYFLRALLFLKPPPPKTLAEDRAIDLSIQFTLFWMPFLVLLAWWTGRPLMLLFDMYEVAVLLGACFLVNYVTADSKTNWAEGYIMVAFYFMIALVTWFYTGQTAIEEMLASCHGRELEGDPLGEAVAVIEKGVEVIAEDIVKRAVSLR</sequence>
<evidence type="ECO:0000313" key="10">
    <source>
        <dbReference type="Proteomes" id="UP000757232"/>
    </source>
</evidence>
<evidence type="ECO:0000259" key="8">
    <source>
        <dbReference type="Pfam" id="PF01699"/>
    </source>
</evidence>
<feature type="domain" description="Sodium/calcium exchanger membrane region" evidence="8">
    <location>
        <begin position="167"/>
        <end position="328"/>
    </location>
</feature>
<evidence type="ECO:0000256" key="2">
    <source>
        <dbReference type="ARBA" id="ARBA00022448"/>
    </source>
</evidence>
<dbReference type="AlphaFoldDB" id="A0A9Q5I4F0"/>
<feature type="transmembrane region" description="Helical" evidence="7">
    <location>
        <begin position="505"/>
        <end position="522"/>
    </location>
</feature>
<keyword evidence="2" id="KW-0813">Transport</keyword>
<feature type="transmembrane region" description="Helical" evidence="7">
    <location>
        <begin position="269"/>
        <end position="288"/>
    </location>
</feature>
<dbReference type="InterPro" id="IPR004713">
    <property type="entry name" value="CaH_exchang"/>
</dbReference>
<dbReference type="GO" id="GO:0006874">
    <property type="term" value="P:intracellular calcium ion homeostasis"/>
    <property type="evidence" value="ECO:0007669"/>
    <property type="project" value="TreeGrafter"/>
</dbReference>
<protein>
    <recommendedName>
        <fullName evidence="8">Sodium/calcium exchanger membrane region domain-containing protein</fullName>
    </recommendedName>
</protein>
<dbReference type="EMBL" id="LNZH02000084">
    <property type="protein sequence ID" value="OCB91512.1"/>
    <property type="molecule type" value="Genomic_DNA"/>
</dbReference>
<evidence type="ECO:0000313" key="9">
    <source>
        <dbReference type="EMBL" id="OCB91512.1"/>
    </source>
</evidence>
<evidence type="ECO:0000256" key="3">
    <source>
        <dbReference type="ARBA" id="ARBA00022692"/>
    </source>
</evidence>
<feature type="transmembrane region" description="Helical" evidence="7">
    <location>
        <begin position="201"/>
        <end position="220"/>
    </location>
</feature>
<dbReference type="GO" id="GO:0000329">
    <property type="term" value="C:fungal-type vacuole membrane"/>
    <property type="evidence" value="ECO:0007669"/>
    <property type="project" value="TreeGrafter"/>
</dbReference>
<feature type="domain" description="Sodium/calcium exchanger membrane region" evidence="8">
    <location>
        <begin position="370"/>
        <end position="519"/>
    </location>
</feature>
<keyword evidence="3 7" id="KW-0812">Transmembrane</keyword>
<reference evidence="9" key="1">
    <citation type="submission" date="2016-06" db="EMBL/GenBank/DDBJ databases">
        <title>Draft Genome sequence of the fungus Inonotus baumii.</title>
        <authorList>
            <person name="Zhu H."/>
            <person name="Lin W."/>
        </authorList>
    </citation>
    <scope>NUCLEOTIDE SEQUENCE</scope>
    <source>
        <strain evidence="9">821</strain>
    </source>
</reference>
<keyword evidence="10" id="KW-1185">Reference proteome</keyword>
<feature type="transmembrane region" description="Helical" evidence="7">
    <location>
        <begin position="403"/>
        <end position="426"/>
    </location>
</feature>
<feature type="transmembrane region" description="Helical" evidence="7">
    <location>
        <begin position="363"/>
        <end position="383"/>
    </location>
</feature>
<feature type="transmembrane region" description="Helical" evidence="7">
    <location>
        <begin position="139"/>
        <end position="156"/>
    </location>
</feature>
<comment type="subcellular location">
    <subcellularLocation>
        <location evidence="1">Endomembrane system</location>
        <topology evidence="1">Multi-pass membrane protein</topology>
    </subcellularLocation>
</comment>
<gene>
    <name evidence="9" type="ORF">A7U60_g1247</name>
</gene>
<feature type="transmembrane region" description="Helical" evidence="7">
    <location>
        <begin position="446"/>
        <end position="466"/>
    </location>
</feature>
<keyword evidence="6 7" id="KW-0472">Membrane</keyword>
<comment type="caution">
    <text evidence="9">The sequence shown here is derived from an EMBL/GenBank/DDBJ whole genome shotgun (WGS) entry which is preliminary data.</text>
</comment>
<dbReference type="Proteomes" id="UP000757232">
    <property type="component" value="Unassembled WGS sequence"/>
</dbReference>
<dbReference type="InterPro" id="IPR004837">
    <property type="entry name" value="NaCa_Exmemb"/>
</dbReference>
<evidence type="ECO:0000256" key="6">
    <source>
        <dbReference type="ARBA" id="ARBA00023136"/>
    </source>
</evidence>
<accession>A0A9Q5I4F0</accession>
<proteinExistence type="predicted"/>
<dbReference type="OrthoDB" id="1699231at2759"/>
<keyword evidence="5" id="KW-0406">Ion transport</keyword>